<dbReference type="Gene3D" id="3.40.50.1240">
    <property type="entry name" value="Phosphoglycerate mutase-like"/>
    <property type="match status" value="1"/>
</dbReference>
<dbReference type="EMBL" id="STGY01000061">
    <property type="protein sequence ID" value="THV39840.1"/>
    <property type="molecule type" value="Genomic_DNA"/>
</dbReference>
<reference evidence="1 2" key="2">
    <citation type="submission" date="2019-05" db="EMBL/GenBank/DDBJ databases">
        <title>Glycomyces buryatensis sp. nov.</title>
        <authorList>
            <person name="Nikitina E."/>
        </authorList>
    </citation>
    <scope>NUCLEOTIDE SEQUENCE [LARGE SCALE GENOMIC DNA]</scope>
    <source>
        <strain evidence="1 2">18</strain>
    </source>
</reference>
<proteinExistence type="predicted"/>
<name>A0A4S8Q6T4_9ACTN</name>
<dbReference type="OrthoDB" id="5192473at2"/>
<accession>A0A4S8Q6T4</accession>
<dbReference type="AlphaFoldDB" id="A0A4S8Q6T4"/>
<organism evidence="1 2">
    <name type="scientific">Glycomyces buryatensis</name>
    <dbReference type="NCBI Taxonomy" id="2570927"/>
    <lineage>
        <taxon>Bacteria</taxon>
        <taxon>Bacillati</taxon>
        <taxon>Actinomycetota</taxon>
        <taxon>Actinomycetes</taxon>
        <taxon>Glycomycetales</taxon>
        <taxon>Glycomycetaceae</taxon>
        <taxon>Glycomyces</taxon>
    </lineage>
</organism>
<dbReference type="Proteomes" id="UP000308760">
    <property type="component" value="Unassembled WGS sequence"/>
</dbReference>
<keyword evidence="2" id="KW-1185">Reference proteome</keyword>
<sequence>MLSALILLRHASSSTDPDPPRLTDAEARRAWALADFLQLYNPTVLLAAPGGTCSETLAPLADRLDLKIAACPDLAADRPKFPGRSGAAHLAAWLAARAVRVLPDQRRTAVICAESVVLAALLVAVAARDGHDLSRYDLTVPLEEPATLPPGGGWVLHCDDGRLVDVKPLAAR</sequence>
<evidence type="ECO:0000313" key="2">
    <source>
        <dbReference type="Proteomes" id="UP000308760"/>
    </source>
</evidence>
<reference evidence="2" key="1">
    <citation type="submission" date="2019-04" db="EMBL/GenBank/DDBJ databases">
        <title>Nocardioides xinjiangensis sp. nov.</title>
        <authorList>
            <person name="Liu S."/>
        </authorList>
    </citation>
    <scope>NUCLEOTIDE SEQUENCE [LARGE SCALE GENOMIC DNA]</scope>
    <source>
        <strain evidence="2">18</strain>
    </source>
</reference>
<protein>
    <submittedName>
        <fullName evidence="1">Histidine phosphatase family protein</fullName>
    </submittedName>
</protein>
<evidence type="ECO:0000313" key="1">
    <source>
        <dbReference type="EMBL" id="THV39840.1"/>
    </source>
</evidence>
<dbReference type="InterPro" id="IPR029033">
    <property type="entry name" value="His_PPase_superfam"/>
</dbReference>
<dbReference type="SUPFAM" id="SSF53254">
    <property type="entry name" value="Phosphoglycerate mutase-like"/>
    <property type="match status" value="1"/>
</dbReference>
<gene>
    <name evidence="1" type="ORF">FAB82_16665</name>
</gene>
<dbReference type="RefSeq" id="WP_136535669.1">
    <property type="nucleotide sequence ID" value="NZ_STGY01000061.1"/>
</dbReference>
<comment type="caution">
    <text evidence="1">The sequence shown here is derived from an EMBL/GenBank/DDBJ whole genome shotgun (WGS) entry which is preliminary data.</text>
</comment>